<sequence>MRSGDFANIMEGQARPSKRKTKKKTLKLGDQDTGMPLEIMMEENIPKVAGQIPESPRSENESLEIELVQLSNDKILNVPKEFFMHMIATLKAMQDALT</sequence>
<reference evidence="2 3" key="1">
    <citation type="submission" date="2024-09" db="EMBL/GenBank/DDBJ databases">
        <title>Chromosome-scale assembly of Riccia fluitans.</title>
        <authorList>
            <person name="Paukszto L."/>
            <person name="Sawicki J."/>
            <person name="Karawczyk K."/>
            <person name="Piernik-Szablinska J."/>
            <person name="Szczecinska M."/>
            <person name="Mazdziarz M."/>
        </authorList>
    </citation>
    <scope>NUCLEOTIDE SEQUENCE [LARGE SCALE GENOMIC DNA]</scope>
    <source>
        <strain evidence="2">Rf_01</strain>
        <tissue evidence="2">Aerial parts of the thallus</tissue>
    </source>
</reference>
<protein>
    <submittedName>
        <fullName evidence="2">Uncharacterized protein</fullName>
    </submittedName>
</protein>
<comment type="caution">
    <text evidence="2">The sequence shown here is derived from an EMBL/GenBank/DDBJ whole genome shotgun (WGS) entry which is preliminary data.</text>
</comment>
<organism evidence="2 3">
    <name type="scientific">Riccia fluitans</name>
    <dbReference type="NCBI Taxonomy" id="41844"/>
    <lineage>
        <taxon>Eukaryota</taxon>
        <taxon>Viridiplantae</taxon>
        <taxon>Streptophyta</taxon>
        <taxon>Embryophyta</taxon>
        <taxon>Marchantiophyta</taxon>
        <taxon>Marchantiopsida</taxon>
        <taxon>Marchantiidae</taxon>
        <taxon>Marchantiales</taxon>
        <taxon>Ricciaceae</taxon>
        <taxon>Riccia</taxon>
    </lineage>
</organism>
<gene>
    <name evidence="2" type="ORF">R1flu_013070</name>
</gene>
<feature type="region of interest" description="Disordered" evidence="1">
    <location>
        <begin position="1"/>
        <end position="35"/>
    </location>
</feature>
<dbReference type="AlphaFoldDB" id="A0ABD1ZDN9"/>
<evidence type="ECO:0000256" key="1">
    <source>
        <dbReference type="SAM" id="MobiDB-lite"/>
    </source>
</evidence>
<accession>A0ABD1ZDN9</accession>
<dbReference type="Proteomes" id="UP001605036">
    <property type="component" value="Unassembled WGS sequence"/>
</dbReference>
<dbReference type="EMBL" id="JBHFFA010000002">
    <property type="protein sequence ID" value="KAL2645483.1"/>
    <property type="molecule type" value="Genomic_DNA"/>
</dbReference>
<evidence type="ECO:0000313" key="2">
    <source>
        <dbReference type="EMBL" id="KAL2645483.1"/>
    </source>
</evidence>
<proteinExistence type="predicted"/>
<feature type="compositionally biased region" description="Basic residues" evidence="1">
    <location>
        <begin position="16"/>
        <end position="26"/>
    </location>
</feature>
<keyword evidence="3" id="KW-1185">Reference proteome</keyword>
<name>A0ABD1ZDN9_9MARC</name>
<evidence type="ECO:0000313" key="3">
    <source>
        <dbReference type="Proteomes" id="UP001605036"/>
    </source>
</evidence>